<keyword evidence="2" id="KW-1185">Reference proteome</keyword>
<dbReference type="EMBL" id="BLIV01000003">
    <property type="protein sequence ID" value="GFE50375.1"/>
    <property type="molecule type" value="Genomic_DNA"/>
</dbReference>
<comment type="caution">
    <text evidence="1">The sequence shown here is derived from an EMBL/GenBank/DDBJ whole genome shotgun (WGS) entry which is preliminary data.</text>
</comment>
<sequence>MAGTMRITVSALLVSTLVLSACGGLRDSRVNPFNWFGRGEPAPVTTTDSEVNPLIPTRSGIFSSNRGPSTFEGTPIDTVSALVIERVPGGAIIRVTGLAARQGAYDVRLTPANEDEEAVDGVLTYRLEGLRRAGTRQGAPATREVTVARKVTSLTLAGARTIRVEAERNALEARR</sequence>
<dbReference type="Proteomes" id="UP000436522">
    <property type="component" value="Unassembled WGS sequence"/>
</dbReference>
<evidence type="ECO:0000313" key="2">
    <source>
        <dbReference type="Proteomes" id="UP000436522"/>
    </source>
</evidence>
<protein>
    <recommendedName>
        <fullName evidence="3">Lipoprotein</fullName>
    </recommendedName>
</protein>
<evidence type="ECO:0008006" key="3">
    <source>
        <dbReference type="Google" id="ProtNLM"/>
    </source>
</evidence>
<dbReference type="AlphaFoldDB" id="A0A640VU08"/>
<gene>
    <name evidence="1" type="ORF">So717_21280</name>
</gene>
<accession>A0A640VU08</accession>
<evidence type="ECO:0000313" key="1">
    <source>
        <dbReference type="EMBL" id="GFE50375.1"/>
    </source>
</evidence>
<name>A0A640VU08_9RHOB</name>
<organism evidence="1 2">
    <name type="scientific">Roseobacter cerasinus</name>
    <dbReference type="NCBI Taxonomy" id="2602289"/>
    <lineage>
        <taxon>Bacteria</taxon>
        <taxon>Pseudomonadati</taxon>
        <taxon>Pseudomonadota</taxon>
        <taxon>Alphaproteobacteria</taxon>
        <taxon>Rhodobacterales</taxon>
        <taxon>Roseobacteraceae</taxon>
        <taxon>Roseobacter</taxon>
    </lineage>
</organism>
<reference evidence="1 2" key="1">
    <citation type="submission" date="2019-12" db="EMBL/GenBank/DDBJ databases">
        <title>Roseobacter cerasinus sp. nov., isolated from seawater around aquaculture.</title>
        <authorList>
            <person name="Muramatsu S."/>
            <person name="Takabe Y."/>
            <person name="Mori K."/>
            <person name="Takaichi S."/>
            <person name="Hanada S."/>
        </authorList>
    </citation>
    <scope>NUCLEOTIDE SEQUENCE [LARGE SCALE GENOMIC DNA]</scope>
    <source>
        <strain evidence="1 2">AI77</strain>
    </source>
</reference>
<dbReference type="PROSITE" id="PS51257">
    <property type="entry name" value="PROKAR_LIPOPROTEIN"/>
    <property type="match status" value="1"/>
</dbReference>
<proteinExistence type="predicted"/>